<accession>A0AC61QS63</accession>
<gene>
    <name evidence="1" type="ORF">E5358_03310</name>
</gene>
<organism evidence="1 2">
    <name type="scientific">Palleniella muris</name>
    <dbReference type="NCBI Taxonomy" id="3038145"/>
    <lineage>
        <taxon>Bacteria</taxon>
        <taxon>Pseudomonadati</taxon>
        <taxon>Bacteroidota</taxon>
        <taxon>Bacteroidia</taxon>
        <taxon>Bacteroidales</taxon>
        <taxon>Prevotellaceae</taxon>
        <taxon>Palleniella</taxon>
    </lineage>
</organism>
<sequence>MVSRKRYYTPFSVLSAAAILTLGSCSAGSTLSVHNPSSHHRYACVAEIDASALPEKFASGFEILDNDGRKVVYQLTYDNKLLIETDIRAGETKHYKLKKSTAQAFDTVCVSQIRYDFQDDFTWENDRGGYRLYGPAYRNGGGNVSGYDIWTKSVGYPVLAQRYHDHCQKGISYHKDHGSGMDAYTVGRTLGAGMNALVDNGSIAYPCAYEKCEILENGPLRTTAHITCFPEVIGTDTVVESRVVSLDKGSWMNKTTVTYSNLSTAHELVTGIVIHKQNKRGYSIGKDNRFIAYADLTDNPDNGNGVIFIGIVSPTRPDSVSVTPLNPAQGDAVAQIINHTSYAPGQSYTYYWGAGWSKGGVRGMQHWEQYLTDFYEELQVPLETKIK</sequence>
<comment type="caution">
    <text evidence="1">The sequence shown here is derived from an EMBL/GenBank/DDBJ whole genome shotgun (WGS) entry which is preliminary data.</text>
</comment>
<evidence type="ECO:0000313" key="2">
    <source>
        <dbReference type="Proteomes" id="UP000308886"/>
    </source>
</evidence>
<reference evidence="1" key="1">
    <citation type="submission" date="2019-04" db="EMBL/GenBank/DDBJ databases">
        <title>Microbes associate with the intestines of laboratory mice.</title>
        <authorList>
            <person name="Navarre W."/>
            <person name="Wong E."/>
            <person name="Huang K."/>
            <person name="Tropini C."/>
            <person name="Ng K."/>
            <person name="Yu B."/>
        </authorList>
    </citation>
    <scope>NUCLEOTIDE SEQUENCE</scope>
    <source>
        <strain evidence="1">NM73_A23</strain>
    </source>
</reference>
<keyword evidence="2" id="KW-1185">Reference proteome</keyword>
<name>A0AC61QS63_9BACT</name>
<dbReference type="EMBL" id="SRZC01000004">
    <property type="protein sequence ID" value="TGX83298.1"/>
    <property type="molecule type" value="Genomic_DNA"/>
</dbReference>
<dbReference type="Proteomes" id="UP000308886">
    <property type="component" value="Unassembled WGS sequence"/>
</dbReference>
<protein>
    <submittedName>
        <fullName evidence="1">DUF4861 domain-containing protein</fullName>
    </submittedName>
</protein>
<evidence type="ECO:0000313" key="1">
    <source>
        <dbReference type="EMBL" id="TGX83298.1"/>
    </source>
</evidence>
<proteinExistence type="predicted"/>